<protein>
    <submittedName>
        <fullName evidence="4">LysM peptidoglycan-binding domain-containing protein</fullName>
    </submittedName>
</protein>
<evidence type="ECO:0000256" key="1">
    <source>
        <dbReference type="SAM" id="MobiDB-lite"/>
    </source>
</evidence>
<dbReference type="InterPro" id="IPR036779">
    <property type="entry name" value="LysM_dom_sf"/>
</dbReference>
<evidence type="ECO:0000313" key="5">
    <source>
        <dbReference type="Proteomes" id="UP000297253"/>
    </source>
</evidence>
<reference evidence="4 5" key="1">
    <citation type="submission" date="2019-03" db="EMBL/GenBank/DDBJ databases">
        <title>Diversity of the mouse oral microbiome.</title>
        <authorList>
            <person name="Joseph S."/>
            <person name="Aduse-Opoku J."/>
            <person name="Curtis M."/>
            <person name="Wade W."/>
            <person name="Hashim A."/>
        </authorList>
    </citation>
    <scope>NUCLEOTIDE SEQUENCE [LARGE SCALE GENOMIC DNA]</scope>
    <source>
        <strain evidence="4 5">WM131</strain>
    </source>
</reference>
<proteinExistence type="predicted"/>
<accession>A0A4Y9JCL3</accession>
<dbReference type="AlphaFoldDB" id="A0A4Y9JCL3"/>
<dbReference type="Proteomes" id="UP000297253">
    <property type="component" value="Unassembled WGS sequence"/>
</dbReference>
<keyword evidence="2" id="KW-0732">Signal</keyword>
<comment type="caution">
    <text evidence="4">The sequence shown here is derived from an EMBL/GenBank/DDBJ whole genome shotgun (WGS) entry which is preliminary data.</text>
</comment>
<feature type="compositionally biased region" description="Polar residues" evidence="1">
    <location>
        <begin position="103"/>
        <end position="123"/>
    </location>
</feature>
<feature type="domain" description="LysM" evidence="3">
    <location>
        <begin position="36"/>
        <end position="80"/>
    </location>
</feature>
<dbReference type="OrthoDB" id="117366at2"/>
<dbReference type="CDD" id="cd00118">
    <property type="entry name" value="LysM"/>
    <property type="match status" value="1"/>
</dbReference>
<dbReference type="SMART" id="SM00257">
    <property type="entry name" value="LysM"/>
    <property type="match status" value="1"/>
</dbReference>
<evidence type="ECO:0000313" key="4">
    <source>
        <dbReference type="EMBL" id="TFU97806.1"/>
    </source>
</evidence>
<sequence>MRRTRNKRRTSNKLRLAIAGLIAMSSILIAGVVSADTYKVKSGDTLSQIALTYKTTVEELVALNQINNPNLIYVNQVLELYKLSETVANMPLQVVSEPVVQETPAQETPVQTEPIQDTPSQVAPAQPEPIQETPASVVPAQTTQVAPAPAATPVPTTSTVTDAEAEAKEWIAQKESGGSYTARNGRYYGRYQLTDSYLNGDYSPENQERVADAYVASRYGSWVAAKNFWLAHGWY</sequence>
<evidence type="ECO:0000256" key="2">
    <source>
        <dbReference type="SAM" id="SignalP"/>
    </source>
</evidence>
<feature type="region of interest" description="Disordered" evidence="1">
    <location>
        <begin position="103"/>
        <end position="127"/>
    </location>
</feature>
<dbReference type="EMBL" id="SPPD01000007">
    <property type="protein sequence ID" value="TFU97806.1"/>
    <property type="molecule type" value="Genomic_DNA"/>
</dbReference>
<feature type="chain" id="PRO_5021384146" evidence="2">
    <location>
        <begin position="36"/>
        <end position="235"/>
    </location>
</feature>
<dbReference type="PROSITE" id="PS51782">
    <property type="entry name" value="LYSM"/>
    <property type="match status" value="1"/>
</dbReference>
<dbReference type="InterPro" id="IPR018392">
    <property type="entry name" value="LysM"/>
</dbReference>
<dbReference type="PANTHER" id="PTHR33734">
    <property type="entry name" value="LYSM DOMAIN-CONTAINING GPI-ANCHORED PROTEIN 2"/>
    <property type="match status" value="1"/>
</dbReference>
<name>A0A4Y9JCL3_9STRE</name>
<dbReference type="Gene3D" id="3.10.350.10">
    <property type="entry name" value="LysM domain"/>
    <property type="match status" value="1"/>
</dbReference>
<dbReference type="SUPFAM" id="SSF54106">
    <property type="entry name" value="LysM domain"/>
    <property type="match status" value="1"/>
</dbReference>
<evidence type="ECO:0000259" key="3">
    <source>
        <dbReference type="PROSITE" id="PS51782"/>
    </source>
</evidence>
<dbReference type="Pfam" id="PF01476">
    <property type="entry name" value="LysM"/>
    <property type="match status" value="1"/>
</dbReference>
<dbReference type="RefSeq" id="WP_135181986.1">
    <property type="nucleotide sequence ID" value="NZ_JADGKZ010000007.1"/>
</dbReference>
<dbReference type="STRING" id="1432788.BU202_07200"/>
<gene>
    <name evidence="4" type="ORF">E4T82_06180</name>
</gene>
<dbReference type="PANTHER" id="PTHR33734:SF22">
    <property type="entry name" value="MEMBRANE-BOUND LYTIC MUREIN TRANSGLYCOSYLASE D"/>
    <property type="match status" value="1"/>
</dbReference>
<feature type="signal peptide" evidence="2">
    <location>
        <begin position="1"/>
        <end position="35"/>
    </location>
</feature>
<organism evidence="4 5">
    <name type="scientific">Streptococcus cuniculi</name>
    <dbReference type="NCBI Taxonomy" id="1432788"/>
    <lineage>
        <taxon>Bacteria</taxon>
        <taxon>Bacillati</taxon>
        <taxon>Bacillota</taxon>
        <taxon>Bacilli</taxon>
        <taxon>Lactobacillales</taxon>
        <taxon>Streptococcaceae</taxon>
        <taxon>Streptococcus</taxon>
    </lineage>
</organism>